<organism evidence="4 5">
    <name type="scientific">Candidatus Berkelbacteria bacterium CG_4_8_14_3_um_filter_42_13</name>
    <dbReference type="NCBI Taxonomy" id="1974505"/>
    <lineage>
        <taxon>Bacteria</taxon>
        <taxon>Candidatus Berkelbacteria</taxon>
    </lineage>
</organism>
<evidence type="ECO:0000256" key="2">
    <source>
        <dbReference type="RuleBase" id="RU003476"/>
    </source>
</evidence>
<dbReference type="PROSITE" id="PS51462">
    <property type="entry name" value="NUDIX"/>
    <property type="match status" value="1"/>
</dbReference>
<dbReference type="InterPro" id="IPR000086">
    <property type="entry name" value="NUDIX_hydrolase_dom"/>
</dbReference>
<dbReference type="InterPro" id="IPR020476">
    <property type="entry name" value="Nudix_hydrolase"/>
</dbReference>
<comment type="similarity">
    <text evidence="2">Belongs to the Nudix hydrolase family.</text>
</comment>
<evidence type="ECO:0000259" key="3">
    <source>
        <dbReference type="PROSITE" id="PS51462"/>
    </source>
</evidence>
<gene>
    <name evidence="4" type="ORF">COZ63_02185</name>
</gene>
<dbReference type="Proteomes" id="UP000229924">
    <property type="component" value="Unassembled WGS sequence"/>
</dbReference>
<name>A0A2M7K173_9BACT</name>
<feature type="domain" description="Nudix hydrolase" evidence="3">
    <location>
        <begin position="4"/>
        <end position="135"/>
    </location>
</feature>
<dbReference type="InterPro" id="IPR020084">
    <property type="entry name" value="NUDIX_hydrolase_CS"/>
</dbReference>
<reference evidence="5" key="1">
    <citation type="submission" date="2017-09" db="EMBL/GenBank/DDBJ databases">
        <title>Depth-based differentiation of microbial function through sediment-hosted aquifers and enrichment of novel symbionts in the deep terrestrial subsurface.</title>
        <authorList>
            <person name="Probst A.J."/>
            <person name="Ladd B."/>
            <person name="Jarett J.K."/>
            <person name="Geller-Mcgrath D.E."/>
            <person name="Sieber C.M.K."/>
            <person name="Emerson J.B."/>
            <person name="Anantharaman K."/>
            <person name="Thomas B.C."/>
            <person name="Malmstrom R."/>
            <person name="Stieglmeier M."/>
            <person name="Klingl A."/>
            <person name="Woyke T."/>
            <person name="Ryan C.M."/>
            <person name="Banfield J.F."/>
        </authorList>
    </citation>
    <scope>NUCLEOTIDE SEQUENCE [LARGE SCALE GENOMIC DNA]</scope>
</reference>
<dbReference type="PROSITE" id="PS00893">
    <property type="entry name" value="NUDIX_BOX"/>
    <property type="match status" value="1"/>
</dbReference>
<dbReference type="PANTHER" id="PTHR43736">
    <property type="entry name" value="ADP-RIBOSE PYROPHOSPHATASE"/>
    <property type="match status" value="1"/>
</dbReference>
<evidence type="ECO:0000256" key="1">
    <source>
        <dbReference type="ARBA" id="ARBA00022801"/>
    </source>
</evidence>
<evidence type="ECO:0000313" key="4">
    <source>
        <dbReference type="EMBL" id="PIX29999.1"/>
    </source>
</evidence>
<protein>
    <submittedName>
        <fullName evidence="4">NUDIX hydrolase</fullName>
    </submittedName>
</protein>
<proteinExistence type="inferred from homology"/>
<dbReference type="EMBL" id="PFIK01000046">
    <property type="protein sequence ID" value="PIX29999.1"/>
    <property type="molecule type" value="Genomic_DNA"/>
</dbReference>
<dbReference type="Gene3D" id="3.90.79.10">
    <property type="entry name" value="Nucleoside Triphosphate Pyrophosphohydrolase"/>
    <property type="match status" value="1"/>
</dbReference>
<evidence type="ECO:0000313" key="5">
    <source>
        <dbReference type="Proteomes" id="UP000229924"/>
    </source>
</evidence>
<comment type="caution">
    <text evidence="4">The sequence shown here is derived from an EMBL/GenBank/DDBJ whole genome shotgun (WGS) entry which is preliminary data.</text>
</comment>
<dbReference type="GO" id="GO:0016787">
    <property type="term" value="F:hydrolase activity"/>
    <property type="evidence" value="ECO:0007669"/>
    <property type="project" value="UniProtKB-KW"/>
</dbReference>
<accession>A0A2M7K173</accession>
<keyword evidence="1 2" id="KW-0378">Hydrolase</keyword>
<dbReference type="Pfam" id="PF00293">
    <property type="entry name" value="NUDIX"/>
    <property type="match status" value="1"/>
</dbReference>
<dbReference type="AlphaFoldDB" id="A0A2M7K173"/>
<dbReference type="PANTHER" id="PTHR43736:SF1">
    <property type="entry name" value="DIHYDRONEOPTERIN TRIPHOSPHATE DIPHOSPHATASE"/>
    <property type="match status" value="1"/>
</dbReference>
<dbReference type="InterPro" id="IPR015797">
    <property type="entry name" value="NUDIX_hydrolase-like_dom_sf"/>
</dbReference>
<sequence>MKETYKVPISVKGIVFEDGAVWLRKNERKEWELPGGKIDEGEQPEETVIREIREELGFESEVVDIIQAYMYTIKVSADESRGVLVVSYLCKIKNKIGDFEIDGEAGKAKFKKFKISKTGALNMPYFYKEAIKKAYKMIS</sequence>
<dbReference type="PRINTS" id="PR00502">
    <property type="entry name" value="NUDIXFAMILY"/>
</dbReference>
<dbReference type="SUPFAM" id="SSF55811">
    <property type="entry name" value="Nudix"/>
    <property type="match status" value="1"/>
</dbReference>